<reference evidence="1" key="1">
    <citation type="submission" date="2022-07" db="EMBL/GenBank/DDBJ databases">
        <title>Genome Sequence of Phlebia brevispora.</title>
        <authorList>
            <person name="Buettner E."/>
        </authorList>
    </citation>
    <scope>NUCLEOTIDE SEQUENCE</scope>
    <source>
        <strain evidence="1">MPL23</strain>
    </source>
</reference>
<proteinExistence type="predicted"/>
<protein>
    <submittedName>
        <fullName evidence="1">Uncharacterized protein</fullName>
    </submittedName>
</protein>
<keyword evidence="2" id="KW-1185">Reference proteome</keyword>
<organism evidence="1 2">
    <name type="scientific">Phlebia brevispora</name>
    <dbReference type="NCBI Taxonomy" id="194682"/>
    <lineage>
        <taxon>Eukaryota</taxon>
        <taxon>Fungi</taxon>
        <taxon>Dikarya</taxon>
        <taxon>Basidiomycota</taxon>
        <taxon>Agaricomycotina</taxon>
        <taxon>Agaricomycetes</taxon>
        <taxon>Polyporales</taxon>
        <taxon>Meruliaceae</taxon>
        <taxon>Phlebia</taxon>
    </lineage>
</organism>
<name>A0ACC1TDR0_9APHY</name>
<dbReference type="EMBL" id="JANHOG010000048">
    <property type="protein sequence ID" value="KAJ3559059.1"/>
    <property type="molecule type" value="Genomic_DNA"/>
</dbReference>
<dbReference type="Proteomes" id="UP001148662">
    <property type="component" value="Unassembled WGS sequence"/>
</dbReference>
<evidence type="ECO:0000313" key="1">
    <source>
        <dbReference type="EMBL" id="KAJ3559059.1"/>
    </source>
</evidence>
<evidence type="ECO:0000313" key="2">
    <source>
        <dbReference type="Proteomes" id="UP001148662"/>
    </source>
</evidence>
<gene>
    <name evidence="1" type="ORF">NM688_g578</name>
</gene>
<sequence>MSLVEGYTGNARDHWPQEIATNHGYALTQPDISSIPFTVEGIAEHTIVDAYKQRGGPVKLYGFIKQAKLTGFGDWNGSVGSASRAMLRLEIEGKQCLEAFKPQLDFFTNVRRHVANVLESEDTTQCGQSLQFQHVLFRKTTAQDREGTFSSTPGEDPLGKLARISKFWRLRQKPSFYKRSEHGKTTDTTPMSFNVQDFVEVVAYPEIIYKDGQGCTPNKVRICLAIEAVTRIYNEAELLAMQIPAALLQLTTLQRGRDEEFAKLGEHTPDDEAMTR</sequence>
<accession>A0ACC1TDR0</accession>
<comment type="caution">
    <text evidence="1">The sequence shown here is derived from an EMBL/GenBank/DDBJ whole genome shotgun (WGS) entry which is preliminary data.</text>
</comment>